<dbReference type="PANTHER" id="PTHR31650:SF1">
    <property type="entry name" value="WAX ESTER SYNTHASE_DIACYLGLYCEROL ACYLTRANSFERASE 4-RELATED"/>
    <property type="match status" value="1"/>
</dbReference>
<evidence type="ECO:0000259" key="9">
    <source>
        <dbReference type="Pfam" id="PF03007"/>
    </source>
</evidence>
<dbReference type="PANTHER" id="PTHR31650">
    <property type="entry name" value="O-ACYLTRANSFERASE (WSD1-LIKE) FAMILY PROTEIN"/>
    <property type="match status" value="1"/>
</dbReference>
<evidence type="ECO:0000256" key="8">
    <source>
        <dbReference type="SAM" id="Phobius"/>
    </source>
</evidence>
<feature type="domain" description="O-acyltransferase WSD1-like N-terminal" evidence="9">
    <location>
        <begin position="70"/>
        <end position="288"/>
    </location>
</feature>
<dbReference type="Gene3D" id="3.30.559.10">
    <property type="entry name" value="Chloramphenicol acetyltransferase-like domain"/>
    <property type="match status" value="1"/>
</dbReference>
<proteinExistence type="inferred from homology"/>
<protein>
    <recommendedName>
        <fullName evidence="13">Diacylglycerol O-acyltransferase</fullName>
    </recommendedName>
</protein>
<keyword evidence="8" id="KW-1133">Transmembrane helix</keyword>
<name>A0ABP0XI56_9BRYO</name>
<organism evidence="11 12">
    <name type="scientific">Sphagnum jensenii</name>
    <dbReference type="NCBI Taxonomy" id="128206"/>
    <lineage>
        <taxon>Eukaryota</taxon>
        <taxon>Viridiplantae</taxon>
        <taxon>Streptophyta</taxon>
        <taxon>Embryophyta</taxon>
        <taxon>Bryophyta</taxon>
        <taxon>Sphagnophytina</taxon>
        <taxon>Sphagnopsida</taxon>
        <taxon>Sphagnales</taxon>
        <taxon>Sphagnaceae</taxon>
        <taxon>Sphagnum</taxon>
    </lineage>
</organism>
<evidence type="ECO:0000256" key="3">
    <source>
        <dbReference type="ARBA" id="ARBA00022679"/>
    </source>
</evidence>
<sequence length="536" mass="58833">MESEEVSSLKLPRIATKRGGAVSPSLANFSGGSLAAAEPEEPVSPCGQMFCQPNMNCYILCTLGFKNPINLPEFRKTMEESLVKHKRFHSVMKKNAKGTDVWVPTEVDIDAHIFEPSGFSKEDFAAPHFVKNYIADLATAPSMSFSRPLWECHVLNGTSGHAAAHMVLLMHHSLGDGTSLMSLLLASTRRVEHPDMLPSIPSKRKKQTAALHTFLLSSLWKNFLIAWNTMIGLAYLFATVLWLKDSDTKIKGHAGEGMAQKSVMFASISLDDMHLVKEALNGTINDVFMGIVGAGLHRYLESHYNALENPAGEPESRGEKRKVEGVTQIHGTVQNGVVNHRKNTSKLNCLRIRATVLINNRPSPGLQELASMMDGGSQSPWGNRLGSLIFPIPLKYYSDPLDRIRAAKKTSDRMKASLEGAFTYYSGAFLMSITGPVLPTRIVEQLTLRTTLAVSNVPGPMEPVMFGGNPIVDIYAFTTGAPQSLSVFFQSYAGKASLVALTSRDLIPDPDTLCHYMVDALQEMKRAVLLLRQDSK</sequence>
<evidence type="ECO:0000256" key="5">
    <source>
        <dbReference type="ARBA" id="ARBA00024360"/>
    </source>
</evidence>
<dbReference type="Pfam" id="PF06974">
    <property type="entry name" value="WS_DGAT_C"/>
    <property type="match status" value="1"/>
</dbReference>
<comment type="pathway">
    <text evidence="2">Lipid metabolism.</text>
</comment>
<dbReference type="Proteomes" id="UP001497444">
    <property type="component" value="Chromosome 9"/>
</dbReference>
<dbReference type="SUPFAM" id="SSF52777">
    <property type="entry name" value="CoA-dependent acyltransferases"/>
    <property type="match status" value="1"/>
</dbReference>
<keyword evidence="8" id="KW-0472">Membrane</keyword>
<keyword evidence="12" id="KW-1185">Reference proteome</keyword>
<evidence type="ECO:0008006" key="13">
    <source>
        <dbReference type="Google" id="ProtNLM"/>
    </source>
</evidence>
<keyword evidence="4" id="KW-0012">Acyltransferase</keyword>
<evidence type="ECO:0000313" key="11">
    <source>
        <dbReference type="EMBL" id="CAK9278339.1"/>
    </source>
</evidence>
<gene>
    <name evidence="11" type="ORF">CSSPJE1EN1_LOCUS23817</name>
</gene>
<feature type="domain" description="O-acyltransferase WSD1 C-terminal" evidence="10">
    <location>
        <begin position="381"/>
        <end position="525"/>
    </location>
</feature>
<evidence type="ECO:0000313" key="12">
    <source>
        <dbReference type="Proteomes" id="UP001497444"/>
    </source>
</evidence>
<dbReference type="InterPro" id="IPR009721">
    <property type="entry name" value="O-acyltransferase_WSD1_C"/>
</dbReference>
<keyword evidence="8" id="KW-0812">Transmembrane</keyword>
<dbReference type="EMBL" id="OZ020104">
    <property type="protein sequence ID" value="CAK9278339.1"/>
    <property type="molecule type" value="Genomic_DNA"/>
</dbReference>
<dbReference type="InterPro" id="IPR023213">
    <property type="entry name" value="CAT-like_dom_sf"/>
</dbReference>
<evidence type="ECO:0000256" key="6">
    <source>
        <dbReference type="ARBA" id="ARBA00047604"/>
    </source>
</evidence>
<evidence type="ECO:0000256" key="4">
    <source>
        <dbReference type="ARBA" id="ARBA00023315"/>
    </source>
</evidence>
<reference evidence="11" key="1">
    <citation type="submission" date="2024-02" db="EMBL/GenBank/DDBJ databases">
        <authorList>
            <consortium name="ELIXIR-Norway"/>
            <consortium name="Elixir Norway"/>
        </authorList>
    </citation>
    <scope>NUCLEOTIDE SEQUENCE</scope>
</reference>
<evidence type="ECO:0000259" key="10">
    <source>
        <dbReference type="Pfam" id="PF06974"/>
    </source>
</evidence>
<keyword evidence="3" id="KW-0808">Transferase</keyword>
<comment type="catalytic activity">
    <reaction evidence="7">
        <text>an acyl-CoA + a 1,2-diacyl-sn-glycerol = a triacyl-sn-glycerol + CoA</text>
        <dbReference type="Rhea" id="RHEA:10868"/>
        <dbReference type="ChEBI" id="CHEBI:17815"/>
        <dbReference type="ChEBI" id="CHEBI:57287"/>
        <dbReference type="ChEBI" id="CHEBI:58342"/>
        <dbReference type="ChEBI" id="CHEBI:64615"/>
        <dbReference type="EC" id="2.3.1.20"/>
    </reaction>
</comment>
<dbReference type="InterPro" id="IPR045034">
    <property type="entry name" value="O-acyltransferase_WSD1-like"/>
</dbReference>
<evidence type="ECO:0000256" key="7">
    <source>
        <dbReference type="ARBA" id="ARBA00048109"/>
    </source>
</evidence>
<accession>A0ABP0XI56</accession>
<comment type="catalytic activity">
    <reaction evidence="6">
        <text>a long chain fatty alcohol + a fatty acyl-CoA = a long-chain alcohol wax ester + CoA</text>
        <dbReference type="Rhea" id="RHEA:38443"/>
        <dbReference type="ChEBI" id="CHEBI:17135"/>
        <dbReference type="ChEBI" id="CHEBI:57287"/>
        <dbReference type="ChEBI" id="CHEBI:77636"/>
        <dbReference type="ChEBI" id="CHEBI:235323"/>
        <dbReference type="EC" id="2.3.1.75"/>
    </reaction>
</comment>
<comment type="similarity">
    <text evidence="5">In the N-terminal section; belongs to the long-chain O-acyltransferase family.</text>
</comment>
<evidence type="ECO:0000256" key="1">
    <source>
        <dbReference type="ARBA" id="ARBA00004771"/>
    </source>
</evidence>
<comment type="pathway">
    <text evidence="1">Glycerolipid metabolism; triacylglycerol biosynthesis.</text>
</comment>
<dbReference type="InterPro" id="IPR004255">
    <property type="entry name" value="O-acyltransferase_WSD1_N"/>
</dbReference>
<evidence type="ECO:0000256" key="2">
    <source>
        <dbReference type="ARBA" id="ARBA00005189"/>
    </source>
</evidence>
<dbReference type="Pfam" id="PF03007">
    <property type="entry name" value="WS_DGAT_cat"/>
    <property type="match status" value="1"/>
</dbReference>
<feature type="transmembrane region" description="Helical" evidence="8">
    <location>
        <begin position="224"/>
        <end position="243"/>
    </location>
</feature>